<feature type="chain" id="PRO_5045363072" evidence="6">
    <location>
        <begin position="30"/>
        <end position="503"/>
    </location>
</feature>
<organism evidence="8 9">
    <name type="scientific">Geomicrobium sediminis</name>
    <dbReference type="NCBI Taxonomy" id="1347788"/>
    <lineage>
        <taxon>Bacteria</taxon>
        <taxon>Bacillati</taxon>
        <taxon>Bacillota</taxon>
        <taxon>Bacilli</taxon>
        <taxon>Bacillales</taxon>
        <taxon>Geomicrobium</taxon>
    </lineage>
</organism>
<feature type="region of interest" description="Disordered" evidence="5">
    <location>
        <begin position="101"/>
        <end position="126"/>
    </location>
</feature>
<name>A0ABS2P7M0_9BACL</name>
<keyword evidence="4" id="KW-0788">Thiol protease</keyword>
<dbReference type="InterPro" id="IPR000064">
    <property type="entry name" value="NLP_P60_dom"/>
</dbReference>
<reference evidence="8 9" key="1">
    <citation type="submission" date="2021-01" db="EMBL/GenBank/DDBJ databases">
        <title>Genomic Encyclopedia of Type Strains, Phase IV (KMG-IV): sequencing the most valuable type-strain genomes for metagenomic binning, comparative biology and taxonomic classification.</title>
        <authorList>
            <person name="Goeker M."/>
        </authorList>
    </citation>
    <scope>NUCLEOTIDE SEQUENCE [LARGE SCALE GENOMIC DNA]</scope>
    <source>
        <strain evidence="8 9">DSM 25540</strain>
    </source>
</reference>
<dbReference type="Pfam" id="PF00877">
    <property type="entry name" value="NLPC_P60"/>
    <property type="match status" value="1"/>
</dbReference>
<dbReference type="SUPFAM" id="SSF47090">
    <property type="entry name" value="PGBD-like"/>
    <property type="match status" value="4"/>
</dbReference>
<feature type="domain" description="NlpC/P60" evidence="7">
    <location>
        <begin position="385"/>
        <end position="503"/>
    </location>
</feature>
<feature type="region of interest" description="Disordered" evidence="5">
    <location>
        <begin position="362"/>
        <end position="387"/>
    </location>
</feature>
<evidence type="ECO:0000256" key="2">
    <source>
        <dbReference type="ARBA" id="ARBA00022670"/>
    </source>
</evidence>
<dbReference type="InterPro" id="IPR036365">
    <property type="entry name" value="PGBD-like_sf"/>
</dbReference>
<dbReference type="InterPro" id="IPR036366">
    <property type="entry name" value="PGBDSf"/>
</dbReference>
<gene>
    <name evidence="8" type="ORF">JOD17_000495</name>
</gene>
<dbReference type="InterPro" id="IPR038765">
    <property type="entry name" value="Papain-like_cys_pep_sf"/>
</dbReference>
<keyword evidence="2" id="KW-0645">Protease</keyword>
<feature type="signal peptide" evidence="6">
    <location>
        <begin position="1"/>
        <end position="29"/>
    </location>
</feature>
<proteinExistence type="inferred from homology"/>
<keyword evidence="3" id="KW-0378">Hydrolase</keyword>
<dbReference type="Pfam" id="PF01471">
    <property type="entry name" value="PG_binding_1"/>
    <property type="match status" value="4"/>
</dbReference>
<dbReference type="InterPro" id="IPR051202">
    <property type="entry name" value="Peptidase_C40"/>
</dbReference>
<accession>A0ABS2P7M0</accession>
<dbReference type="Gene3D" id="1.10.101.10">
    <property type="entry name" value="PGBD-like superfamily/PGBD"/>
    <property type="match status" value="4"/>
</dbReference>
<evidence type="ECO:0000256" key="1">
    <source>
        <dbReference type="ARBA" id="ARBA00007074"/>
    </source>
</evidence>
<evidence type="ECO:0000313" key="9">
    <source>
        <dbReference type="Proteomes" id="UP000741863"/>
    </source>
</evidence>
<evidence type="ECO:0000256" key="6">
    <source>
        <dbReference type="SAM" id="SignalP"/>
    </source>
</evidence>
<dbReference type="RefSeq" id="WP_204695543.1">
    <property type="nucleotide sequence ID" value="NZ_JAFBEC010000001.1"/>
</dbReference>
<comment type="similarity">
    <text evidence="1">Belongs to the peptidase C40 family.</text>
</comment>
<dbReference type="Proteomes" id="UP000741863">
    <property type="component" value="Unassembled WGS sequence"/>
</dbReference>
<dbReference type="Gene3D" id="3.90.1720.10">
    <property type="entry name" value="endopeptidase domain like (from Nostoc punctiforme)"/>
    <property type="match status" value="1"/>
</dbReference>
<dbReference type="SUPFAM" id="SSF54001">
    <property type="entry name" value="Cysteine proteinases"/>
    <property type="match status" value="1"/>
</dbReference>
<keyword evidence="9" id="KW-1185">Reference proteome</keyword>
<dbReference type="InterPro" id="IPR002477">
    <property type="entry name" value="Peptidoglycan-bd-like"/>
</dbReference>
<feature type="region of interest" description="Disordered" evidence="5">
    <location>
        <begin position="264"/>
        <end position="308"/>
    </location>
</feature>
<dbReference type="PROSITE" id="PS51935">
    <property type="entry name" value="NLPC_P60"/>
    <property type="match status" value="1"/>
</dbReference>
<protein>
    <submittedName>
        <fullName evidence="8">Peptidoglycan hydrolase-like protein with peptidoglycan-binding domain</fullName>
    </submittedName>
</protein>
<feature type="compositionally biased region" description="Polar residues" evidence="5">
    <location>
        <begin position="287"/>
        <end position="296"/>
    </location>
</feature>
<evidence type="ECO:0000256" key="3">
    <source>
        <dbReference type="ARBA" id="ARBA00022801"/>
    </source>
</evidence>
<dbReference type="PANTHER" id="PTHR47053:SF1">
    <property type="entry name" value="MUREIN DD-ENDOPEPTIDASE MEPH-RELATED"/>
    <property type="match status" value="1"/>
</dbReference>
<dbReference type="EMBL" id="JAFBEC010000001">
    <property type="protein sequence ID" value="MBM7631404.1"/>
    <property type="molecule type" value="Genomic_DNA"/>
</dbReference>
<evidence type="ECO:0000313" key="8">
    <source>
        <dbReference type="EMBL" id="MBM7631404.1"/>
    </source>
</evidence>
<dbReference type="PANTHER" id="PTHR47053">
    <property type="entry name" value="MUREIN DD-ENDOPEPTIDASE MEPH-RELATED"/>
    <property type="match status" value="1"/>
</dbReference>
<evidence type="ECO:0000256" key="5">
    <source>
        <dbReference type="SAM" id="MobiDB-lite"/>
    </source>
</evidence>
<sequence>MTISTVKKFAITSVTVTGAALTVPMIADAALENQVLRYGQQSEDVRHLQTLLKEKGYFTYQTATGYYGDITVRAVRQFQGDHSLSVDGIAGPQTIGALLKDRPSEQVRSSQSTSGGSSGTLIRNGMKGESVSNLQRQLRDLGFFNSTVDGHFGRVTQAAVQDFQRSHGLGVDGIVGPQTQRQLQVVQGSESVLGSGGGNSSSGDSGNFTPTSTGLISPGDRGNQVSVLQQQLKDLGYYSHAVTGVFGPVTERAVRDFQRTNQIGADGLVGPQTHRTLASSPKRAGDSVSTTPSAPSGGNGIVRQGMQGQQVTNLQQLLRDKGYMNIAPTGVFGDLTYQAVRKFQQDQSLAVDGIAGPATFGALQGNTSAPSKPSTPPSSGGGSGGNFVTNVVNSASNHLGVPYVWGGTSPSGFDCSGFIQYVFKENGVNTPRTVANMFSSGSSVSSPSVGDIVFFDTTGGPSHAGIYIGNNKFVHAGSSTGVTVADLNNSYWNPRYLGAKRLH</sequence>
<feature type="region of interest" description="Disordered" evidence="5">
    <location>
        <begin position="186"/>
        <end position="222"/>
    </location>
</feature>
<evidence type="ECO:0000259" key="7">
    <source>
        <dbReference type="PROSITE" id="PS51935"/>
    </source>
</evidence>
<comment type="caution">
    <text evidence="8">The sequence shown here is derived from an EMBL/GenBank/DDBJ whole genome shotgun (WGS) entry which is preliminary data.</text>
</comment>
<keyword evidence="6" id="KW-0732">Signal</keyword>
<evidence type="ECO:0000256" key="4">
    <source>
        <dbReference type="ARBA" id="ARBA00022807"/>
    </source>
</evidence>